<organism evidence="4 5">
    <name type="scientific">Caenorhabditis nigoni</name>
    <dbReference type="NCBI Taxonomy" id="1611254"/>
    <lineage>
        <taxon>Eukaryota</taxon>
        <taxon>Metazoa</taxon>
        <taxon>Ecdysozoa</taxon>
        <taxon>Nematoda</taxon>
        <taxon>Chromadorea</taxon>
        <taxon>Rhabditida</taxon>
        <taxon>Rhabditina</taxon>
        <taxon>Rhabditomorpha</taxon>
        <taxon>Rhabditoidea</taxon>
        <taxon>Rhabditidae</taxon>
        <taxon>Peloderinae</taxon>
        <taxon>Caenorhabditis</taxon>
    </lineage>
</organism>
<reference evidence="5" key="1">
    <citation type="submission" date="2017-10" db="EMBL/GenBank/DDBJ databases">
        <title>Rapid genome shrinkage in a self-fertile nematode reveals novel sperm competition proteins.</title>
        <authorList>
            <person name="Yin D."/>
            <person name="Schwarz E.M."/>
            <person name="Thomas C.G."/>
            <person name="Felde R.L."/>
            <person name="Korf I.F."/>
            <person name="Cutter A.D."/>
            <person name="Schartner C.M."/>
            <person name="Ralston E.J."/>
            <person name="Meyer B.J."/>
            <person name="Haag E.S."/>
        </authorList>
    </citation>
    <scope>NUCLEOTIDE SEQUENCE [LARGE SCALE GENOMIC DNA]</scope>
    <source>
        <strain evidence="5">JU1422</strain>
    </source>
</reference>
<keyword evidence="2" id="KW-0812">Transmembrane</keyword>
<accession>A0A2G5SZ10</accession>
<keyword evidence="2" id="KW-1133">Transmembrane helix</keyword>
<evidence type="ECO:0000256" key="2">
    <source>
        <dbReference type="SAM" id="Phobius"/>
    </source>
</evidence>
<dbReference type="Gene3D" id="2.170.270.10">
    <property type="entry name" value="SET domain"/>
    <property type="match status" value="1"/>
</dbReference>
<feature type="transmembrane region" description="Helical" evidence="2">
    <location>
        <begin position="100"/>
        <end position="124"/>
    </location>
</feature>
<evidence type="ECO:0000256" key="1">
    <source>
        <dbReference type="SAM" id="MobiDB-lite"/>
    </source>
</evidence>
<feature type="region of interest" description="Disordered" evidence="1">
    <location>
        <begin position="136"/>
        <end position="161"/>
    </location>
</feature>
<evidence type="ECO:0000313" key="5">
    <source>
        <dbReference type="Proteomes" id="UP000230233"/>
    </source>
</evidence>
<sequence>MPESCSTNQSFGCQNQKFRNYGFETIDMASPTDGTETGRSNFGGGEEQKTQEEACRFFDPGNHVVDSAISGNQAKYVNHSCDPNLIAAEKWKLNGMPRKLNYIGFIAIITLNFVDLIFCFHHLLVCHSTKMDFNGKENQPPKSDNQQLFGDQGNVTFNDKEDAKDTNPWIIDSVTWIKEGLDIEIAQKVEDGGSTLELKSSGSEEVHHLLVCHSTKMDFNGKENQPPKSDNQQLFGDQGNVTFNDKEDAKDTNPWIIDSVTWIKEGLDIEIAQKVEDGGSTLELKSSGSEEGVKKYFMMNDQISGVTREKEKRQEPVQLIKPRRKHQEAAIKK</sequence>
<comment type="caution">
    <text evidence="4">The sequence shown here is derived from an EMBL/GenBank/DDBJ whole genome shotgun (WGS) entry which is preliminary data.</text>
</comment>
<dbReference type="AlphaFoldDB" id="A0A2G5SZ10"/>
<keyword evidence="2" id="KW-0472">Membrane</keyword>
<dbReference type="STRING" id="1611254.A0A2G5SZ10"/>
<feature type="region of interest" description="Disordered" evidence="1">
    <location>
        <begin position="26"/>
        <end position="46"/>
    </location>
</feature>
<gene>
    <name evidence="4" type="primary">Cnig_chr_X.g25480</name>
    <name evidence="4" type="ORF">B9Z55_025480</name>
</gene>
<feature type="domain" description="SET" evidence="3">
    <location>
        <begin position="56"/>
        <end position="107"/>
    </location>
</feature>
<dbReference type="EMBL" id="PDUG01000006">
    <property type="protein sequence ID" value="PIC20202.1"/>
    <property type="molecule type" value="Genomic_DNA"/>
</dbReference>
<evidence type="ECO:0000259" key="3">
    <source>
        <dbReference type="Pfam" id="PF00856"/>
    </source>
</evidence>
<evidence type="ECO:0000313" key="4">
    <source>
        <dbReference type="EMBL" id="PIC20202.1"/>
    </source>
</evidence>
<name>A0A2G5SZ10_9PELO</name>
<feature type="compositionally biased region" description="Polar residues" evidence="1">
    <location>
        <begin position="136"/>
        <end position="157"/>
    </location>
</feature>
<feature type="compositionally biased region" description="Polar residues" evidence="1">
    <location>
        <begin position="222"/>
        <end position="243"/>
    </location>
</feature>
<dbReference type="InterPro" id="IPR046341">
    <property type="entry name" value="SET_dom_sf"/>
</dbReference>
<dbReference type="Pfam" id="PF00856">
    <property type="entry name" value="SET"/>
    <property type="match status" value="1"/>
</dbReference>
<feature type="region of interest" description="Disordered" evidence="1">
    <location>
        <begin position="307"/>
        <end position="333"/>
    </location>
</feature>
<protein>
    <recommendedName>
        <fullName evidence="3">SET domain-containing protein</fullName>
    </recommendedName>
</protein>
<dbReference type="InterPro" id="IPR001214">
    <property type="entry name" value="SET_dom"/>
</dbReference>
<keyword evidence="5" id="KW-1185">Reference proteome</keyword>
<dbReference type="Proteomes" id="UP000230233">
    <property type="component" value="Chromosome X"/>
</dbReference>
<feature type="region of interest" description="Disordered" evidence="1">
    <location>
        <begin position="218"/>
        <end position="249"/>
    </location>
</feature>
<dbReference type="SUPFAM" id="SSF82199">
    <property type="entry name" value="SET domain"/>
    <property type="match status" value="1"/>
</dbReference>
<proteinExistence type="predicted"/>